<evidence type="ECO:0000259" key="2">
    <source>
        <dbReference type="Pfam" id="PF18917"/>
    </source>
</evidence>
<protein>
    <recommendedName>
        <fullName evidence="2">LiaI-LiaF-like transmembrane region domain-containing protein</fullName>
    </recommendedName>
</protein>
<keyword evidence="4" id="KW-1185">Reference proteome</keyword>
<dbReference type="RefSeq" id="WP_016194251.1">
    <property type="nucleotide sequence ID" value="NZ_AQPN01000043.1"/>
</dbReference>
<keyword evidence="1" id="KW-0472">Membrane</keyword>
<dbReference type="OrthoDB" id="941984at2"/>
<feature type="transmembrane region" description="Helical" evidence="1">
    <location>
        <begin position="6"/>
        <end position="22"/>
    </location>
</feature>
<evidence type="ECO:0000313" key="4">
    <source>
        <dbReference type="Proteomes" id="UP000014174"/>
    </source>
</evidence>
<feature type="domain" description="LiaI-LiaF-like transmembrane region" evidence="2">
    <location>
        <begin position="6"/>
        <end position="50"/>
    </location>
</feature>
<dbReference type="EMBL" id="AQPN01000043">
    <property type="protein sequence ID" value="EOR95694.1"/>
    <property type="molecule type" value="Genomic_DNA"/>
</dbReference>
<dbReference type="eggNOG" id="ENOG5031P6Q">
    <property type="taxonomic scope" value="Bacteria"/>
</dbReference>
<dbReference type="InterPro" id="IPR043726">
    <property type="entry name" value="LiaI-LiaF-like_TM1"/>
</dbReference>
<dbReference type="STRING" id="1150600.ADIARSV_1007"/>
<accession>R9H3F4</accession>
<organism evidence="3 4">
    <name type="scientific">Arcticibacter svalbardensis MN12-7</name>
    <dbReference type="NCBI Taxonomy" id="1150600"/>
    <lineage>
        <taxon>Bacteria</taxon>
        <taxon>Pseudomonadati</taxon>
        <taxon>Bacteroidota</taxon>
        <taxon>Sphingobacteriia</taxon>
        <taxon>Sphingobacteriales</taxon>
        <taxon>Sphingobacteriaceae</taxon>
        <taxon>Arcticibacter</taxon>
    </lineage>
</organism>
<sequence>MKTERIIWGIVLLFIGGILLLQNFDQISFDWATIWRFWPVILILIGVNMLFSYSTNKAGSLVSILITIIVLSFIAYKGINTSGREGIPFFDEGDLFNKDTDKLKSTVFSEPFVKGTRLATLNIKGGATMFILKDSSSTLVTAQVKKTYGNYSLFKTSGDSTETVDFKMTGKSNWDMNKSKANQVVLALNTQPLWAINLETGAGKTEFDLTRFKISTLKLQGGVASFDIKMGDLNKYTVVTIESGISEINISVPESSGCTIKTDSGLSSSDFEGFNSTGKDSYQTSNFNTASSKIIINMKGGFSKFHVDRY</sequence>
<keyword evidence="1" id="KW-0812">Transmembrane</keyword>
<dbReference type="AlphaFoldDB" id="R9H3F4"/>
<dbReference type="Proteomes" id="UP000014174">
    <property type="component" value="Unassembled WGS sequence"/>
</dbReference>
<evidence type="ECO:0000313" key="3">
    <source>
        <dbReference type="EMBL" id="EOR95694.1"/>
    </source>
</evidence>
<feature type="transmembrane region" description="Helical" evidence="1">
    <location>
        <begin position="34"/>
        <end position="52"/>
    </location>
</feature>
<name>R9H3F4_9SPHI</name>
<comment type="caution">
    <text evidence="3">The sequence shown here is derived from an EMBL/GenBank/DDBJ whole genome shotgun (WGS) entry which is preliminary data.</text>
</comment>
<dbReference type="Pfam" id="PF18917">
    <property type="entry name" value="LiaI-LiaF-like_TM1"/>
    <property type="match status" value="1"/>
</dbReference>
<evidence type="ECO:0000256" key="1">
    <source>
        <dbReference type="SAM" id="Phobius"/>
    </source>
</evidence>
<gene>
    <name evidence="3" type="ORF">ADIARSV_1007</name>
</gene>
<reference evidence="3 4" key="1">
    <citation type="journal article" date="2013" name="Genome Announc.">
        <title>Draft Genome Sequence of Arcticibacter svalbardensis Strain MN12-7T, a Member of the Family Sphingobacteriaceae Isolated from an Arctic Soil Sample.</title>
        <authorList>
            <person name="Shivaji S."/>
            <person name="Ara S."/>
            <person name="Prasad S."/>
            <person name="Manasa B.P."/>
            <person name="Begum Z."/>
            <person name="Singh A."/>
            <person name="Kumar Pinnaka A."/>
        </authorList>
    </citation>
    <scope>NUCLEOTIDE SEQUENCE [LARGE SCALE GENOMIC DNA]</scope>
    <source>
        <strain evidence="3 4">MN12-7</strain>
    </source>
</reference>
<proteinExistence type="predicted"/>
<feature type="transmembrane region" description="Helical" evidence="1">
    <location>
        <begin position="58"/>
        <end position="76"/>
    </location>
</feature>
<keyword evidence="1" id="KW-1133">Transmembrane helix</keyword>